<dbReference type="Proteomes" id="UP000684084">
    <property type="component" value="Unassembled WGS sequence"/>
</dbReference>
<dbReference type="EMBL" id="CAGKOT010000011">
    <property type="protein sequence ID" value="CAB5357403.1"/>
    <property type="molecule type" value="Genomic_DNA"/>
</dbReference>
<dbReference type="AlphaFoldDB" id="A0A915Z0C5"/>
<comment type="caution">
    <text evidence="1">The sequence shown here is derived from an EMBL/GenBank/DDBJ whole genome shotgun (WGS) entry which is preliminary data.</text>
</comment>
<accession>A0A915Z0C5</accession>
<gene>
    <name evidence="1" type="ORF">CHRIB12_LOCUS6820</name>
</gene>
<name>A0A915Z0C5_9GLOM</name>
<sequence length="197" mass="22449">MGKTYIQDTDTNSSITIMEHYLPYNNSLISNNITPQTPHSLPLILTPCPGCHLNDHSLILQDARIKCSISTRTNRLSTFNTFNHLNQEHKRFKNLPLSKYYVSTKPLHQIRHSAYNIYLSQHNVNIVTPVTTTLEIPSLHDENHVLRQLSSVIDSALLCDDNIKLILIDIASKFFSYTNFQFYSDGSVSDIAKALLF</sequence>
<protein>
    <submittedName>
        <fullName evidence="1">Uncharacterized protein</fullName>
    </submittedName>
</protein>
<dbReference type="VEuPathDB" id="FungiDB:RhiirFUN_012719"/>
<organism evidence="1 2">
    <name type="scientific">Rhizophagus irregularis</name>
    <dbReference type="NCBI Taxonomy" id="588596"/>
    <lineage>
        <taxon>Eukaryota</taxon>
        <taxon>Fungi</taxon>
        <taxon>Fungi incertae sedis</taxon>
        <taxon>Mucoromycota</taxon>
        <taxon>Glomeromycotina</taxon>
        <taxon>Glomeromycetes</taxon>
        <taxon>Glomerales</taxon>
        <taxon>Glomeraceae</taxon>
        <taxon>Rhizophagus</taxon>
    </lineage>
</organism>
<evidence type="ECO:0000313" key="1">
    <source>
        <dbReference type="EMBL" id="CAB5357403.1"/>
    </source>
</evidence>
<dbReference type="OrthoDB" id="10510841at2759"/>
<reference evidence="1" key="1">
    <citation type="submission" date="2020-05" db="EMBL/GenBank/DDBJ databases">
        <authorList>
            <person name="Rincon C."/>
            <person name="Sanders R I."/>
            <person name="Robbins C."/>
            <person name="Chaturvedi A."/>
        </authorList>
    </citation>
    <scope>NUCLEOTIDE SEQUENCE</scope>
    <source>
        <strain evidence="1">CHB12</strain>
    </source>
</reference>
<proteinExistence type="predicted"/>
<evidence type="ECO:0000313" key="2">
    <source>
        <dbReference type="Proteomes" id="UP000684084"/>
    </source>
</evidence>